<name>A0AA88TFD4_9TELE</name>
<keyword evidence="3" id="KW-1185">Reference proteome</keyword>
<dbReference type="InterPro" id="IPR011993">
    <property type="entry name" value="PH-like_dom_sf"/>
</dbReference>
<dbReference type="PANTHER" id="PTHR47014:SF1">
    <property type="entry name" value="PLECKSTRIN HOMOLOGY DOMAIN-CONTAINING FAMILY S MEMBER 1"/>
    <property type="match status" value="1"/>
</dbReference>
<dbReference type="PROSITE" id="PS50003">
    <property type="entry name" value="PH_DOMAIN"/>
    <property type="match status" value="1"/>
</dbReference>
<evidence type="ECO:0000313" key="2">
    <source>
        <dbReference type="EMBL" id="KAK2876335.1"/>
    </source>
</evidence>
<evidence type="ECO:0000313" key="3">
    <source>
        <dbReference type="Proteomes" id="UP001187343"/>
    </source>
</evidence>
<dbReference type="Gene3D" id="2.30.29.30">
    <property type="entry name" value="Pleckstrin-homology domain (PH domain)/Phosphotyrosine-binding domain (PTB)"/>
    <property type="match status" value="1"/>
</dbReference>
<dbReference type="AlphaFoldDB" id="A0AA88TFD4"/>
<evidence type="ECO:0000259" key="1">
    <source>
        <dbReference type="PROSITE" id="PS50003"/>
    </source>
</evidence>
<dbReference type="Proteomes" id="UP001187343">
    <property type="component" value="Unassembled WGS sequence"/>
</dbReference>
<protein>
    <recommendedName>
        <fullName evidence="1">PH domain-containing protein</fullName>
    </recommendedName>
</protein>
<sequence length="282" mass="32793">MSSKKKPIMGEELYFGYLLKSPPPASLTKNAKLWKHYFFVLSKTSEDSYQLTYHANHERRDKTLRAIDIAKIILFFIGPESHPKWEWIQKNFKCPPSSVLFLKVEEDTTKSSRDYFLIGENSDDVNGWFSALFEIPVIENIDEKDGNQDESPKKSSIYMSMTSVHFSVFICQFYQDHSSCRKHCCETHRHVENDMCSSQNDLESLISTQEERKPCVSQWRQIQDSRADWILQNAVEGIHKCLKTLSRDEAKLLLQQFPGLDVYDTEDKIQNLVQILSPPAKQ</sequence>
<reference evidence="2" key="1">
    <citation type="submission" date="2023-08" db="EMBL/GenBank/DDBJ databases">
        <title>Chromosome-level Genome Assembly of mud carp (Cirrhinus molitorella).</title>
        <authorList>
            <person name="Liu H."/>
        </authorList>
    </citation>
    <scope>NUCLEOTIDE SEQUENCE</scope>
    <source>
        <strain evidence="2">Prfri</strain>
        <tissue evidence="2">Muscle</tissue>
    </source>
</reference>
<comment type="caution">
    <text evidence="2">The sequence shown here is derived from an EMBL/GenBank/DDBJ whole genome shotgun (WGS) entry which is preliminary data.</text>
</comment>
<dbReference type="InterPro" id="IPR001849">
    <property type="entry name" value="PH_domain"/>
</dbReference>
<dbReference type="PANTHER" id="PTHR47014">
    <property type="entry name" value="PLECKSTRIN HOMOLOGY DOMAIN-CONTAINING FAMILY S MEMBER 1"/>
    <property type="match status" value="1"/>
</dbReference>
<dbReference type="EMBL" id="JAUYZG010000020">
    <property type="protein sequence ID" value="KAK2876335.1"/>
    <property type="molecule type" value="Genomic_DNA"/>
</dbReference>
<proteinExistence type="predicted"/>
<feature type="domain" description="PH" evidence="1">
    <location>
        <begin position="11"/>
        <end position="137"/>
    </location>
</feature>
<dbReference type="InterPro" id="IPR042986">
    <property type="entry name" value="PLEKHS1"/>
</dbReference>
<gene>
    <name evidence="2" type="ORF">Q8A67_020431</name>
</gene>
<dbReference type="SUPFAM" id="SSF50729">
    <property type="entry name" value="PH domain-like"/>
    <property type="match status" value="1"/>
</dbReference>
<organism evidence="2 3">
    <name type="scientific">Cirrhinus molitorella</name>
    <name type="common">mud carp</name>
    <dbReference type="NCBI Taxonomy" id="172907"/>
    <lineage>
        <taxon>Eukaryota</taxon>
        <taxon>Metazoa</taxon>
        <taxon>Chordata</taxon>
        <taxon>Craniata</taxon>
        <taxon>Vertebrata</taxon>
        <taxon>Euteleostomi</taxon>
        <taxon>Actinopterygii</taxon>
        <taxon>Neopterygii</taxon>
        <taxon>Teleostei</taxon>
        <taxon>Ostariophysi</taxon>
        <taxon>Cypriniformes</taxon>
        <taxon>Cyprinidae</taxon>
        <taxon>Labeoninae</taxon>
        <taxon>Labeonini</taxon>
        <taxon>Cirrhinus</taxon>
    </lineage>
</organism>
<accession>A0AA88TFD4</accession>